<evidence type="ECO:0000313" key="1">
    <source>
        <dbReference type="EMBL" id="SYZ80107.1"/>
    </source>
</evidence>
<dbReference type="AlphaFoldDB" id="A0A383TJP8"/>
<dbReference type="EMBL" id="UNRR01000043">
    <property type="protein sequence ID" value="SYZ80107.1"/>
    <property type="molecule type" value="Genomic_DNA"/>
</dbReference>
<dbReference type="RefSeq" id="WP_119094104.1">
    <property type="nucleotide sequence ID" value="NZ_OY761017.1"/>
</dbReference>
<gene>
    <name evidence="1" type="ORF">TART1_2983</name>
</gene>
<dbReference type="Proteomes" id="UP000262072">
    <property type="component" value="Unassembled WGS sequence"/>
</dbReference>
<evidence type="ECO:0000313" key="2">
    <source>
        <dbReference type="Proteomes" id="UP000262072"/>
    </source>
</evidence>
<protein>
    <submittedName>
        <fullName evidence="1">Uncharacterized protein</fullName>
    </submittedName>
</protein>
<accession>A0A383TJP8</accession>
<dbReference type="InterPro" id="IPR046674">
    <property type="entry name" value="DUF6544"/>
</dbReference>
<sequence>MEDEMIAIKKIIAVGGVLLGTAGVVHAYLRTAASKAAREFDDLAEDLLKETEPAKGRFTETDIATLPGPVRRHLRRCGYLGKPKMAYMKVVFPDVSFSLGKGKKAIKIAYTQYNFVDGPDRIAYIDSSLYGVPFEGVDAYVDGKGSMKGILAKNITLFDIDGEAMDKASLVTFLSECLFVPNAALQDYIRWEAIDAHHAKAVITAHGTTAEGVFTFNEDDEMIAFSTNDREATTMDGKSEKVRWSAICGGYKEINGIRQPTDLKAVWHYDEGDFTYFDAKAAMMSYDKQE</sequence>
<proteinExistence type="predicted"/>
<dbReference type="Pfam" id="PF20181">
    <property type="entry name" value="DUF6544"/>
    <property type="match status" value="1"/>
</dbReference>
<name>A0A383TJP8_9LACT</name>
<reference evidence="2" key="1">
    <citation type="submission" date="2018-05" db="EMBL/GenBank/DDBJ databases">
        <authorList>
            <person name="Strepis N."/>
        </authorList>
    </citation>
    <scope>NUCLEOTIDE SEQUENCE [LARGE SCALE GENOMIC DNA]</scope>
</reference>
<dbReference type="OrthoDB" id="9786534at2"/>
<organism evidence="1 2">
    <name type="scientific">Trichococcus shcherbakoviae</name>
    <dbReference type="NCBI Taxonomy" id="2094020"/>
    <lineage>
        <taxon>Bacteria</taxon>
        <taxon>Bacillati</taxon>
        <taxon>Bacillota</taxon>
        <taxon>Bacilli</taxon>
        <taxon>Lactobacillales</taxon>
        <taxon>Carnobacteriaceae</taxon>
        <taxon>Trichococcus</taxon>
    </lineage>
</organism>